<gene>
    <name evidence="1" type="ORF">LX64_05031</name>
</gene>
<name>A0A327Q1U3_9BACT</name>
<evidence type="ECO:0000313" key="2">
    <source>
        <dbReference type="Proteomes" id="UP000249547"/>
    </source>
</evidence>
<keyword evidence="2" id="KW-1185">Reference proteome</keyword>
<protein>
    <submittedName>
        <fullName evidence="1">Uncharacterized protein</fullName>
    </submittedName>
</protein>
<reference evidence="1 2" key="1">
    <citation type="submission" date="2018-06" db="EMBL/GenBank/DDBJ databases">
        <title>Genomic Encyclopedia of Archaeal and Bacterial Type Strains, Phase II (KMG-II): from individual species to whole genera.</title>
        <authorList>
            <person name="Goeker M."/>
        </authorList>
    </citation>
    <scope>NUCLEOTIDE SEQUENCE [LARGE SCALE GENOMIC DNA]</scope>
    <source>
        <strain evidence="1 2">DSM 23857</strain>
    </source>
</reference>
<proteinExistence type="predicted"/>
<accession>A0A327Q1U3</accession>
<dbReference type="EMBL" id="QLLL01000014">
    <property type="protein sequence ID" value="RAI97727.1"/>
    <property type="molecule type" value="Genomic_DNA"/>
</dbReference>
<dbReference type="AlphaFoldDB" id="A0A327Q1U3"/>
<evidence type="ECO:0000313" key="1">
    <source>
        <dbReference type="EMBL" id="RAI97727.1"/>
    </source>
</evidence>
<organism evidence="1 2">
    <name type="scientific">Chitinophaga skermanii</name>
    <dbReference type="NCBI Taxonomy" id="331697"/>
    <lineage>
        <taxon>Bacteria</taxon>
        <taxon>Pseudomonadati</taxon>
        <taxon>Bacteroidota</taxon>
        <taxon>Chitinophagia</taxon>
        <taxon>Chitinophagales</taxon>
        <taxon>Chitinophagaceae</taxon>
        <taxon>Chitinophaga</taxon>
    </lineage>
</organism>
<dbReference type="Proteomes" id="UP000249547">
    <property type="component" value="Unassembled WGS sequence"/>
</dbReference>
<comment type="caution">
    <text evidence="1">The sequence shown here is derived from an EMBL/GenBank/DDBJ whole genome shotgun (WGS) entry which is preliminary data.</text>
</comment>
<sequence>MSKVIKYIVLLIGIVIPGYLFGQNTIHKSFENLFITDYIYKAEVSLFKKEEYKQIESNEFLKILQASKGAFVKFKPYSKVKLYAKNDTIYNIYFSQNNQYFKIAGSTYSLPQKQIKKISELFNF</sequence>